<keyword evidence="3" id="KW-1185">Reference proteome</keyword>
<dbReference type="AlphaFoldDB" id="A0A8J7YL06"/>
<accession>A0A8J7YL06</accession>
<evidence type="ECO:0000313" key="2">
    <source>
        <dbReference type="EMBL" id="MBX0304684.1"/>
    </source>
</evidence>
<proteinExistence type="predicted"/>
<feature type="compositionally biased region" description="Basic and acidic residues" evidence="1">
    <location>
        <begin position="10"/>
        <end position="22"/>
    </location>
</feature>
<dbReference type="Pfam" id="PF24434">
    <property type="entry name" value="DUF7557"/>
    <property type="match status" value="1"/>
</dbReference>
<feature type="region of interest" description="Disordered" evidence="1">
    <location>
        <begin position="1"/>
        <end position="22"/>
    </location>
</feature>
<protein>
    <submittedName>
        <fullName evidence="2">Uncharacterized protein</fullName>
    </submittedName>
</protein>
<dbReference type="Proteomes" id="UP000783863">
    <property type="component" value="Unassembled WGS sequence"/>
</dbReference>
<gene>
    <name evidence="2" type="ORF">EGD98_13490</name>
</gene>
<evidence type="ECO:0000256" key="1">
    <source>
        <dbReference type="SAM" id="MobiDB-lite"/>
    </source>
</evidence>
<dbReference type="EMBL" id="RKLQ01000002">
    <property type="protein sequence ID" value="MBX0304684.1"/>
    <property type="molecule type" value="Genomic_DNA"/>
</dbReference>
<comment type="caution">
    <text evidence="2">The sequence shown here is derived from an EMBL/GenBank/DDBJ whole genome shotgun (WGS) entry which is preliminary data.</text>
</comment>
<organism evidence="2 3">
    <name type="scientific">Haloarcula salinisoli</name>
    <dbReference type="NCBI Taxonomy" id="2487746"/>
    <lineage>
        <taxon>Archaea</taxon>
        <taxon>Methanobacteriati</taxon>
        <taxon>Methanobacteriota</taxon>
        <taxon>Stenosarchaea group</taxon>
        <taxon>Halobacteria</taxon>
        <taxon>Halobacteriales</taxon>
        <taxon>Haloarculaceae</taxon>
        <taxon>Haloarcula</taxon>
    </lineage>
</organism>
<reference evidence="2" key="1">
    <citation type="submission" date="2021-06" db="EMBL/GenBank/DDBJ databases">
        <title>Halomicroarcula sp. F24A a new haloarchaeum isolated from saline soil.</title>
        <authorList>
            <person name="Duran-Viseras A."/>
            <person name="Sanchez-Porro C."/>
            <person name="Ventosa A."/>
        </authorList>
    </citation>
    <scope>NUCLEOTIDE SEQUENCE</scope>
    <source>
        <strain evidence="2">F24A</strain>
    </source>
</reference>
<dbReference type="InterPro" id="IPR055979">
    <property type="entry name" value="DUF7557"/>
</dbReference>
<dbReference type="RefSeq" id="WP_220588890.1">
    <property type="nucleotide sequence ID" value="NZ_RKLQ01000002.1"/>
</dbReference>
<feature type="region of interest" description="Disordered" evidence="1">
    <location>
        <begin position="38"/>
        <end position="64"/>
    </location>
</feature>
<name>A0A8J7YL06_9EURY</name>
<sequence>MSRTSIPLDSETKARLDESKRDDETWDEFLLRIVAATGDGMSPGTLSEDEAEDAMDIVREGRDR</sequence>
<evidence type="ECO:0000313" key="3">
    <source>
        <dbReference type="Proteomes" id="UP000783863"/>
    </source>
</evidence>